<evidence type="ECO:0000313" key="1">
    <source>
        <dbReference type="EMBL" id="MFM9330191.1"/>
    </source>
</evidence>
<evidence type="ECO:0000313" key="2">
    <source>
        <dbReference type="Proteomes" id="UP001631969"/>
    </source>
</evidence>
<name>A0ACC7P1K0_9BACL</name>
<sequence length="770" mass="86521">MRTKQRGRFYIKLLVFCFILASLPVLLLGIISYGKSAQVVRMKVSEQKALSLRQTQLGVEETLKVADQAMSHFFSSRLMVSVLSEPLRPDQFQLYNQVRTELTNMQRLDTGIEEVRVWSVAGNWMITNEGLSRLDAWTQGHPEVRIPELAEVTVHRSSGSTADDGEAGCGSYLLLQKGLPLTAYSSLGMATVKIPACRLNEVFMAEEQKEPLYLFDDRGELILQSGNTNAQLNAAVGQTAGELAVADGKPFVLKAGNERYAVNYLVSEYNGWTYVSAVSLNELNRNSREIGWFTFYICLGLLMLFILLAYLGSKKLYRPIGNIVKQVMAGQPPSGSGASGDELAFIGEQVHVLFDAKKSLEERLSGQGELLRSFFMIRLFLGGLKEEEVTERLLEYGLNADLRSFCVVAVQTGNLQETRFTEKDRDLLLFAVNNIIGELIPAGRRLEPTVLGKTQLTVITSSGGENLEEEAYRIAKRIVDTHTELLELPVAIGISLVHSGAFFIPQAHDEAVEALQRRAAFGNQPVVRFADLGESHALHDRYPRKLQEELFQSIKLLEREQSEALALTLLGQIREAYPVLYDRQFQYVRLLVNLLALANSIARQAVPPEQQQVLIDQLFALDKEDAAARWFMEKMIGPLLDNMEEQSEVRHMAIAKEMVRMVQEEYDSDLTLDTCADRLHYQSGYAGTIFRNCMGMTFAAYLARYRHQIALQWLKETDMPVKDIAARLQYNNPQNFIRSFRKLEGVSPGKYRDNQADGLKPESGDGEEAE</sequence>
<protein>
    <submittedName>
        <fullName evidence="1">Helix-turn-helix domain-containing protein</fullName>
    </submittedName>
</protein>
<organism evidence="1 2">
    <name type="scientific">Paenibacillus mesotrionivorans</name>
    <dbReference type="NCBI Taxonomy" id="3160968"/>
    <lineage>
        <taxon>Bacteria</taxon>
        <taxon>Bacillati</taxon>
        <taxon>Bacillota</taxon>
        <taxon>Bacilli</taxon>
        <taxon>Bacillales</taxon>
        <taxon>Paenibacillaceae</taxon>
        <taxon>Paenibacillus</taxon>
    </lineage>
</organism>
<comment type="caution">
    <text evidence="1">The sequence shown here is derived from an EMBL/GenBank/DDBJ whole genome shotgun (WGS) entry which is preliminary data.</text>
</comment>
<proteinExistence type="predicted"/>
<dbReference type="EMBL" id="JBJURJ010000012">
    <property type="protein sequence ID" value="MFM9330191.1"/>
    <property type="molecule type" value="Genomic_DNA"/>
</dbReference>
<gene>
    <name evidence="1" type="ORF">ACI1P1_17970</name>
</gene>
<dbReference type="Proteomes" id="UP001631969">
    <property type="component" value="Unassembled WGS sequence"/>
</dbReference>
<reference evidence="1" key="1">
    <citation type="submission" date="2024-12" db="EMBL/GenBank/DDBJ databases">
        <authorList>
            <person name="Wu N."/>
        </authorList>
    </citation>
    <scope>NUCLEOTIDE SEQUENCE</scope>
    <source>
        <strain evidence="1">P15</strain>
    </source>
</reference>
<keyword evidence="2" id="KW-1185">Reference proteome</keyword>
<accession>A0ACC7P1K0</accession>